<dbReference type="Pfam" id="PF02362">
    <property type="entry name" value="B3"/>
    <property type="match status" value="1"/>
</dbReference>
<dbReference type="Pfam" id="PF06507">
    <property type="entry name" value="ARF_AD"/>
    <property type="match status" value="1"/>
</dbReference>
<evidence type="ECO:0000313" key="12">
    <source>
        <dbReference type="Proteomes" id="UP000636800"/>
    </source>
</evidence>
<dbReference type="GO" id="GO:0005634">
    <property type="term" value="C:nucleus"/>
    <property type="evidence" value="ECO:0007669"/>
    <property type="project" value="UniProtKB-SubCell"/>
</dbReference>
<keyword evidence="5 9" id="KW-0238">DNA-binding</keyword>
<evidence type="ECO:0000256" key="1">
    <source>
        <dbReference type="ARBA" id="ARBA00003182"/>
    </source>
</evidence>
<dbReference type="SMART" id="SM01019">
    <property type="entry name" value="B3"/>
    <property type="match status" value="1"/>
</dbReference>
<keyword evidence="7 9" id="KW-0539">Nucleus</keyword>
<dbReference type="GO" id="GO:0006355">
    <property type="term" value="P:regulation of DNA-templated transcription"/>
    <property type="evidence" value="ECO:0007669"/>
    <property type="project" value="InterPro"/>
</dbReference>
<keyword evidence="4 9" id="KW-0805">Transcription regulation</keyword>
<evidence type="ECO:0000256" key="5">
    <source>
        <dbReference type="ARBA" id="ARBA00023125"/>
    </source>
</evidence>
<comment type="caution">
    <text evidence="11">The sequence shown here is derived from an EMBL/GenBank/DDBJ whole genome shotgun (WGS) entry which is preliminary data.</text>
</comment>
<evidence type="ECO:0000256" key="9">
    <source>
        <dbReference type="RuleBase" id="RU004561"/>
    </source>
</evidence>
<dbReference type="SUPFAM" id="SSF101936">
    <property type="entry name" value="DNA-binding pseudobarrel domain"/>
    <property type="match status" value="1"/>
</dbReference>
<dbReference type="CDD" id="cd10017">
    <property type="entry name" value="B3_DNA"/>
    <property type="match status" value="1"/>
</dbReference>
<keyword evidence="8 9" id="KW-0927">Auxin signaling pathway</keyword>
<evidence type="ECO:0000313" key="11">
    <source>
        <dbReference type="EMBL" id="KAG0499179.1"/>
    </source>
</evidence>
<dbReference type="InterPro" id="IPR010525">
    <property type="entry name" value="ARF_dom"/>
</dbReference>
<dbReference type="InterPro" id="IPR015300">
    <property type="entry name" value="DNA-bd_pseudobarrel_sf"/>
</dbReference>
<dbReference type="FunFam" id="2.30.30.1040:FF:000001">
    <property type="entry name" value="Auxin response factor"/>
    <property type="match status" value="1"/>
</dbReference>
<reference evidence="11 12" key="1">
    <citation type="journal article" date="2020" name="Nat. Food">
        <title>A phased Vanilla planifolia genome enables genetic improvement of flavour and production.</title>
        <authorList>
            <person name="Hasing T."/>
            <person name="Tang H."/>
            <person name="Brym M."/>
            <person name="Khazi F."/>
            <person name="Huang T."/>
            <person name="Chambers A.H."/>
        </authorList>
    </citation>
    <scope>NUCLEOTIDE SEQUENCE [LARGE SCALE GENOMIC DNA]</scope>
    <source>
        <tissue evidence="11">Leaf</tissue>
    </source>
</reference>
<dbReference type="Gene3D" id="2.40.330.10">
    <property type="entry name" value="DNA-binding pseudobarrel domain"/>
    <property type="match status" value="1"/>
</dbReference>
<dbReference type="Gene3D" id="2.30.30.1040">
    <property type="match status" value="1"/>
</dbReference>
<dbReference type="PANTHER" id="PTHR31384:SF5">
    <property type="entry name" value="AUXIN RESPONSE FACTOR 3"/>
    <property type="match status" value="1"/>
</dbReference>
<dbReference type="AlphaFoldDB" id="A0A835VFX0"/>
<dbReference type="PANTHER" id="PTHR31384">
    <property type="entry name" value="AUXIN RESPONSE FACTOR 4-RELATED"/>
    <property type="match status" value="1"/>
</dbReference>
<comment type="function">
    <text evidence="1 9">Auxin response factors (ARFs) are transcriptional factors that bind specifically to the DNA sequence 5'-TGTCTC-3' found in the auxin-responsive promoter elements (AuxREs).</text>
</comment>
<evidence type="ECO:0000256" key="2">
    <source>
        <dbReference type="ARBA" id="ARBA00004123"/>
    </source>
</evidence>
<dbReference type="FunFam" id="2.40.330.10:FF:000001">
    <property type="entry name" value="Auxin response factor"/>
    <property type="match status" value="1"/>
</dbReference>
<dbReference type="EMBL" id="JADCNL010000001">
    <property type="protein sequence ID" value="KAG0499179.1"/>
    <property type="molecule type" value="Genomic_DNA"/>
</dbReference>
<dbReference type="Proteomes" id="UP000636800">
    <property type="component" value="Chromosome 1"/>
</dbReference>
<dbReference type="PROSITE" id="PS50863">
    <property type="entry name" value="B3"/>
    <property type="match status" value="1"/>
</dbReference>
<dbReference type="GO" id="GO:0009734">
    <property type="term" value="P:auxin-activated signaling pathway"/>
    <property type="evidence" value="ECO:0007669"/>
    <property type="project" value="UniProtKB-KW"/>
</dbReference>
<accession>A0A835VFX0</accession>
<name>A0A835VFX0_VANPL</name>
<comment type="similarity">
    <text evidence="3 9">Belongs to the ARF family.</text>
</comment>
<protein>
    <recommendedName>
        <fullName evidence="9">Auxin response factor</fullName>
    </recommendedName>
</protein>
<keyword evidence="6 9" id="KW-0804">Transcription</keyword>
<dbReference type="GO" id="GO:0003677">
    <property type="term" value="F:DNA binding"/>
    <property type="evidence" value="ECO:0007669"/>
    <property type="project" value="UniProtKB-KW"/>
</dbReference>
<evidence type="ECO:0000256" key="8">
    <source>
        <dbReference type="ARBA" id="ARBA00023294"/>
    </source>
</evidence>
<evidence type="ECO:0000256" key="3">
    <source>
        <dbReference type="ARBA" id="ARBA00007853"/>
    </source>
</evidence>
<keyword evidence="12" id="KW-1185">Reference proteome</keyword>
<sequence length="677" mass="74535">MGIDLNMIEEEGDEESMVCQAEQRLSPVSAGGVCLELWHACAGPRISLPKKGSLVVYLPQGHLEHLTSANGGAGGGRMFLRHDLPPHLVCRVVDVQLRVDATTDEVYSQLSLLAEGEVFDKQIQEGILEKVGEVDEMDSGGKSAVPHMFCKTLTASDTSTHGGFSVPCRAAEDCFPQLDYKQQRPSQELIAKDLHGVEWCFKHIYRGQPRRHLLTTGWTGFVNKKKLTPGDAVLFLRGDDGELRLGIRRASQLIGSISFTMPSSQGTTVGAGVLVSIANAVSSKSTFQINYNPRANHSEFIVPYWKFTKSCNHSISVGDQFKMRIESKDTTERRYTGLVTAVCDLDPLRWPRSKWRCLLVRWDDNDVIENCRRHSRLSPWEIEPIGSFSSHNNLIASGSKRSRSSFPLGNVDSPHPIGSGFENLGEFTRSPKVLQGQEILGFKASYKEVLGDRFGPIRSCKVKKLFPYYLRITQWLSKAEERPSGLKTFEPSMPFRDTVPLFRRAPLGTGHVSFLGSDVWASFTPMPQLHSSYGLEEREKAGNGCCLSIQFGSAEACDAMQKPSSGRWIWSRTQKPSFARPIRKNGQNVSNGGGGSGFRLFGFPLTEKSTVASVVDGSLGEGSLMEKGIESSFSNQRAANMTTKNAGHGCTRGFLQPGFSTSRSLFDSSASVSDVDE</sequence>
<dbReference type="InterPro" id="IPR044835">
    <property type="entry name" value="ARF_plant"/>
</dbReference>
<dbReference type="InterPro" id="IPR003340">
    <property type="entry name" value="B3_DNA-bd"/>
</dbReference>
<evidence type="ECO:0000256" key="6">
    <source>
        <dbReference type="ARBA" id="ARBA00023163"/>
    </source>
</evidence>
<comment type="subunit">
    <text evidence="9">Homodimers and heterodimers.</text>
</comment>
<evidence type="ECO:0000256" key="4">
    <source>
        <dbReference type="ARBA" id="ARBA00023015"/>
    </source>
</evidence>
<evidence type="ECO:0000256" key="7">
    <source>
        <dbReference type="ARBA" id="ARBA00023242"/>
    </source>
</evidence>
<proteinExistence type="inferred from homology"/>
<comment type="subcellular location">
    <subcellularLocation>
        <location evidence="2 9">Nucleus</location>
    </subcellularLocation>
</comment>
<gene>
    <name evidence="11" type="ORF">HPP92_003870</name>
</gene>
<organism evidence="11 12">
    <name type="scientific">Vanilla planifolia</name>
    <name type="common">Vanilla</name>
    <dbReference type="NCBI Taxonomy" id="51239"/>
    <lineage>
        <taxon>Eukaryota</taxon>
        <taxon>Viridiplantae</taxon>
        <taxon>Streptophyta</taxon>
        <taxon>Embryophyta</taxon>
        <taxon>Tracheophyta</taxon>
        <taxon>Spermatophyta</taxon>
        <taxon>Magnoliopsida</taxon>
        <taxon>Liliopsida</taxon>
        <taxon>Asparagales</taxon>
        <taxon>Orchidaceae</taxon>
        <taxon>Vanilloideae</taxon>
        <taxon>Vanilleae</taxon>
        <taxon>Vanilla</taxon>
    </lineage>
</organism>
<evidence type="ECO:0000259" key="10">
    <source>
        <dbReference type="PROSITE" id="PS50863"/>
    </source>
</evidence>
<feature type="domain" description="TF-B3" evidence="10">
    <location>
        <begin position="149"/>
        <end position="251"/>
    </location>
</feature>